<dbReference type="InterPro" id="IPR006379">
    <property type="entry name" value="HAD-SF_hydro_IIB"/>
</dbReference>
<dbReference type="SFLD" id="SFLDG01141">
    <property type="entry name" value="C2.B.1:_Sucrose_Phosphatase_Li"/>
    <property type="match status" value="1"/>
</dbReference>
<dbReference type="Proteomes" id="UP001364890">
    <property type="component" value="Unassembled WGS sequence"/>
</dbReference>
<evidence type="ECO:0000259" key="2">
    <source>
        <dbReference type="Pfam" id="PF05116"/>
    </source>
</evidence>
<comment type="caution">
    <text evidence="3">The sequence shown here is derived from an EMBL/GenBank/DDBJ whole genome shotgun (WGS) entry which is preliminary data.</text>
</comment>
<evidence type="ECO:0000256" key="1">
    <source>
        <dbReference type="ARBA" id="ARBA00022801"/>
    </source>
</evidence>
<dbReference type="PANTHER" id="PTHR46521:SF4">
    <property type="entry name" value="SUCROSE-PHOSPHATASE 2-RELATED"/>
    <property type="match status" value="1"/>
</dbReference>
<dbReference type="InterPro" id="IPR036412">
    <property type="entry name" value="HAD-like_sf"/>
</dbReference>
<sequence>MRKKPYMLATDLDGTLVGDQSALQRLLQHYEESSIEVELVYITGRHYTSATSLIALENLPKPDILITDVGAAIYSSEKLTEDTTWEKKMLMNWHPERIIRLSSFFPALKRQTLPSTKRISFTIDQNDGIVKQFENALVEENIPHKLIYSSNRDVDILPENSGKGEALSYILQNYANDDVKVLIAGDSGNDIDMLTLGHPSVIVGNAQLELIQMENHPYLYRATEHFAGGIHEAWLHFYK</sequence>
<dbReference type="Pfam" id="PF05116">
    <property type="entry name" value="S6PP"/>
    <property type="match status" value="1"/>
</dbReference>
<dbReference type="InterPro" id="IPR006380">
    <property type="entry name" value="SPP-like_dom"/>
</dbReference>
<feature type="domain" description="Sucrose phosphatase-like" evidence="2">
    <location>
        <begin position="5"/>
        <end position="237"/>
    </location>
</feature>
<dbReference type="InterPro" id="IPR023214">
    <property type="entry name" value="HAD_sf"/>
</dbReference>
<organism evidence="3 4">
    <name type="scientific">Psychrobacillus mangrovi</name>
    <dbReference type="NCBI Taxonomy" id="3117745"/>
    <lineage>
        <taxon>Bacteria</taxon>
        <taxon>Bacillati</taxon>
        <taxon>Bacillota</taxon>
        <taxon>Bacilli</taxon>
        <taxon>Bacillales</taxon>
        <taxon>Bacillaceae</taxon>
        <taxon>Psychrobacillus</taxon>
    </lineage>
</organism>
<dbReference type="Gene3D" id="3.40.50.1000">
    <property type="entry name" value="HAD superfamily/HAD-like"/>
    <property type="match status" value="1"/>
</dbReference>
<proteinExistence type="predicted"/>
<name>A0ABU8F302_9BACI</name>
<dbReference type="GO" id="GO:0016787">
    <property type="term" value="F:hydrolase activity"/>
    <property type="evidence" value="ECO:0007669"/>
    <property type="project" value="UniProtKB-KW"/>
</dbReference>
<reference evidence="3 4" key="1">
    <citation type="submission" date="2024-01" db="EMBL/GenBank/DDBJ databases">
        <title>Seven novel Bacillus-like species.</title>
        <authorList>
            <person name="Liu G."/>
        </authorList>
    </citation>
    <scope>NUCLEOTIDE SEQUENCE [LARGE SCALE GENOMIC DNA]</scope>
    <source>
        <strain evidence="3 4">FJAT-51614</strain>
    </source>
</reference>
<dbReference type="SFLD" id="SFLDS00003">
    <property type="entry name" value="Haloacid_Dehalogenase"/>
    <property type="match status" value="1"/>
</dbReference>
<accession>A0ABU8F302</accession>
<dbReference type="InterPro" id="IPR051518">
    <property type="entry name" value="Sucrose_Phosphatase"/>
</dbReference>
<protein>
    <submittedName>
        <fullName evidence="3">HAD-IIB family hydrolase</fullName>
    </submittedName>
</protein>
<dbReference type="Gene3D" id="3.90.1070.10">
    <property type="match status" value="1"/>
</dbReference>
<dbReference type="RefSeq" id="WP_336496935.1">
    <property type="nucleotide sequence ID" value="NZ_JBAWSY010000003.1"/>
</dbReference>
<dbReference type="NCBIfam" id="TIGR01484">
    <property type="entry name" value="HAD-SF-IIB"/>
    <property type="match status" value="1"/>
</dbReference>
<evidence type="ECO:0000313" key="3">
    <source>
        <dbReference type="EMBL" id="MEI4769381.1"/>
    </source>
</evidence>
<dbReference type="SUPFAM" id="SSF56784">
    <property type="entry name" value="HAD-like"/>
    <property type="match status" value="1"/>
</dbReference>
<dbReference type="EMBL" id="JBAWSY010000003">
    <property type="protein sequence ID" value="MEI4769381.1"/>
    <property type="molecule type" value="Genomic_DNA"/>
</dbReference>
<dbReference type="SFLD" id="SFLDG01140">
    <property type="entry name" value="C2.B:_Phosphomannomutase_and_P"/>
    <property type="match status" value="1"/>
</dbReference>
<keyword evidence="1 3" id="KW-0378">Hydrolase</keyword>
<dbReference type="PANTHER" id="PTHR46521">
    <property type="entry name" value="SUCROSE-PHOSPHATASE 2-RELATED"/>
    <property type="match status" value="1"/>
</dbReference>
<gene>
    <name evidence="3" type="ORF">WAX74_06950</name>
</gene>
<keyword evidence="4" id="KW-1185">Reference proteome</keyword>
<evidence type="ECO:0000313" key="4">
    <source>
        <dbReference type="Proteomes" id="UP001364890"/>
    </source>
</evidence>